<comment type="similarity">
    <text evidence="1">Belongs to the thioredoxin family. DsbA subfamily.</text>
</comment>
<feature type="domain" description="Thioredoxin" evidence="7">
    <location>
        <begin position="53"/>
        <end position="252"/>
    </location>
</feature>
<dbReference type="Gene3D" id="3.40.30.10">
    <property type="entry name" value="Glutaredoxin"/>
    <property type="match status" value="1"/>
</dbReference>
<sequence>MRSMSKNQNLVTQKNSGMTTNIILTIIVVIVAVAVIGGVLLFNRSGDSGGGNASGGPTVAADVLRKPDSNVLTEAPDGKVTVVEFLDYQCSSCRAYYEGLTKKIEQDYAGKVTFVTRNYPLEMHALAQPAARAAEAAALQGKYKEMYHAIFDNYESWAQDGQQLSSDKNRANAQFEKFAQQIGLDMAKYRQDLNSPQVQQKIDADIADGQKAGVSGTPTIFINGKQFQPESGTQSFTELNKQFRQQLDQELNK</sequence>
<dbReference type="InterPro" id="IPR012336">
    <property type="entry name" value="Thioredoxin-like_fold"/>
</dbReference>
<evidence type="ECO:0000313" key="9">
    <source>
        <dbReference type="Proteomes" id="UP001501218"/>
    </source>
</evidence>
<keyword evidence="3" id="KW-0560">Oxidoreductase</keyword>
<dbReference type="Proteomes" id="UP001501218">
    <property type="component" value="Unassembled WGS sequence"/>
</dbReference>
<dbReference type="PANTHER" id="PTHR13887:SF14">
    <property type="entry name" value="DISULFIDE BOND FORMATION PROTEIN D"/>
    <property type="match status" value="1"/>
</dbReference>
<dbReference type="PROSITE" id="PS51352">
    <property type="entry name" value="THIOREDOXIN_2"/>
    <property type="match status" value="1"/>
</dbReference>
<keyword evidence="6" id="KW-0472">Membrane</keyword>
<comment type="caution">
    <text evidence="8">The sequence shown here is derived from an EMBL/GenBank/DDBJ whole genome shotgun (WGS) entry which is preliminary data.</text>
</comment>
<reference evidence="9" key="1">
    <citation type="journal article" date="2019" name="Int. J. Syst. Evol. Microbiol.">
        <title>The Global Catalogue of Microorganisms (GCM) 10K type strain sequencing project: providing services to taxonomists for standard genome sequencing and annotation.</title>
        <authorList>
            <consortium name="The Broad Institute Genomics Platform"/>
            <consortium name="The Broad Institute Genome Sequencing Center for Infectious Disease"/>
            <person name="Wu L."/>
            <person name="Ma J."/>
        </authorList>
    </citation>
    <scope>NUCLEOTIDE SEQUENCE [LARGE SCALE GENOMIC DNA]</scope>
    <source>
        <strain evidence="9">JCM 16221</strain>
    </source>
</reference>
<evidence type="ECO:0000256" key="1">
    <source>
        <dbReference type="ARBA" id="ARBA00005791"/>
    </source>
</evidence>
<proteinExistence type="inferred from homology"/>
<evidence type="ECO:0000313" key="8">
    <source>
        <dbReference type="EMBL" id="GAA2346933.1"/>
    </source>
</evidence>
<evidence type="ECO:0000259" key="7">
    <source>
        <dbReference type="PROSITE" id="PS51352"/>
    </source>
</evidence>
<organism evidence="8 9">
    <name type="scientific">Saccharopolyspora halophila</name>
    <dbReference type="NCBI Taxonomy" id="405551"/>
    <lineage>
        <taxon>Bacteria</taxon>
        <taxon>Bacillati</taxon>
        <taxon>Actinomycetota</taxon>
        <taxon>Actinomycetes</taxon>
        <taxon>Pseudonocardiales</taxon>
        <taxon>Pseudonocardiaceae</taxon>
        <taxon>Saccharopolyspora</taxon>
    </lineage>
</organism>
<evidence type="ECO:0000256" key="2">
    <source>
        <dbReference type="ARBA" id="ARBA00022729"/>
    </source>
</evidence>
<keyword evidence="4" id="KW-1015">Disulfide bond</keyword>
<accession>A0ABP5T7Z5</accession>
<dbReference type="InterPro" id="IPR013766">
    <property type="entry name" value="Thioredoxin_domain"/>
</dbReference>
<name>A0ABP5T7Z5_9PSEU</name>
<protein>
    <recommendedName>
        <fullName evidence="7">Thioredoxin domain-containing protein</fullName>
    </recommendedName>
</protein>
<dbReference type="SUPFAM" id="SSF52833">
    <property type="entry name" value="Thioredoxin-like"/>
    <property type="match status" value="1"/>
</dbReference>
<keyword evidence="2" id="KW-0732">Signal</keyword>
<evidence type="ECO:0000256" key="6">
    <source>
        <dbReference type="SAM" id="Phobius"/>
    </source>
</evidence>
<feature type="transmembrane region" description="Helical" evidence="6">
    <location>
        <begin position="21"/>
        <end position="42"/>
    </location>
</feature>
<dbReference type="PANTHER" id="PTHR13887">
    <property type="entry name" value="GLUTATHIONE S-TRANSFERASE KAPPA"/>
    <property type="match status" value="1"/>
</dbReference>
<evidence type="ECO:0000256" key="4">
    <source>
        <dbReference type="ARBA" id="ARBA00023157"/>
    </source>
</evidence>
<dbReference type="InterPro" id="IPR036249">
    <property type="entry name" value="Thioredoxin-like_sf"/>
</dbReference>
<keyword evidence="9" id="KW-1185">Reference proteome</keyword>
<keyword evidence="5" id="KW-0676">Redox-active center</keyword>
<evidence type="ECO:0000256" key="3">
    <source>
        <dbReference type="ARBA" id="ARBA00023002"/>
    </source>
</evidence>
<keyword evidence="6" id="KW-1133">Transmembrane helix</keyword>
<dbReference type="Pfam" id="PF13462">
    <property type="entry name" value="Thioredoxin_4"/>
    <property type="match status" value="1"/>
</dbReference>
<keyword evidence="6" id="KW-0812">Transmembrane</keyword>
<gene>
    <name evidence="8" type="ORF">GCM10009854_24900</name>
</gene>
<dbReference type="EMBL" id="BAAARA010000007">
    <property type="protein sequence ID" value="GAA2346933.1"/>
    <property type="molecule type" value="Genomic_DNA"/>
</dbReference>
<evidence type="ECO:0000256" key="5">
    <source>
        <dbReference type="ARBA" id="ARBA00023284"/>
    </source>
</evidence>